<name>A0A1W6KC52_9GAMM</name>
<accession>A0A1W6KC52</accession>
<sequence length="603" mass="64909">MAAFMTLRRCLLLLLSLIVMLSMAGGLYTLVAWETWRKANGISNLEWRWGDVSLAGLRLHRLSATQSREGQRYHLVGKQLSLAWSWHWYGPMPEAIVIEQLALTLPQGVHAEGDLTISKPLEPGERQLTTSAMKIEGRLAERALAGWTMGEGRINLTVSGTASEQAATLTLGEQSRVEFDDIAAPGKDSRLDDLGVNLAGVTLVGEYQLTPMELERLAVEGPFEATVATIHNSQLLPQPWRFDGQLDGTLSELKIDGSLSSDAGVDADMDMNYPFEGVPVLEVSMDAAGASGGRALADTFTAWPAAIEVSDGRVEAALSARFPSQGIRVQGDLVFDNLDGLYDRTAWTGLDGRVNLNLDNDHVNVRTSDLVLDALNPGIALRGVRVAGLYRSPRDQIANGTLVLDQASSELLGGEVRVTPGEWQLADMPLRIPLELSGIELSKLMQVYPAEGLAGSGLLQGAIPVRVGPEGVSIDAGHVQAVAPGGTLKLPADRLKGMAQGNQAMALVVQAMENFHYSVLNSTIDYAQDGTLMLGLRLEGSSPEVRDGHPIVLNINLEEDIPALLTSLQLSGRANEAVTEKVRNLIRERDAQRQSTGAGNNQE</sequence>
<dbReference type="AlphaFoldDB" id="A0A1W6KC52"/>
<dbReference type="EMBL" id="CP020931">
    <property type="protein sequence ID" value="ARM85008.1"/>
    <property type="molecule type" value="Genomic_DNA"/>
</dbReference>
<reference evidence="1 2" key="1">
    <citation type="submission" date="2017-04" db="EMBL/GenBank/DDBJ databases">
        <title>Genome Sequence of Marinobacter salarius strain SMR5 Isolated from a culture of the Diatom Skeletonema marinoi.</title>
        <authorList>
            <person name="Topel M."/>
            <person name="Pinder M.I.M."/>
            <person name="Johansson O.N."/>
            <person name="Kourtchenko O."/>
            <person name="Godhe A."/>
            <person name="Clarke A.K."/>
        </authorList>
    </citation>
    <scope>NUCLEOTIDE SEQUENCE [LARGE SCALE GENOMIC DNA]</scope>
    <source>
        <strain evidence="1 2">SMR5</strain>
    </source>
</reference>
<evidence type="ECO:0000313" key="1">
    <source>
        <dbReference type="EMBL" id="ARM85008.1"/>
    </source>
</evidence>
<dbReference type="STRING" id="1420917.AU15_19985"/>
<organism evidence="1 2">
    <name type="scientific">Marinobacter salarius</name>
    <dbReference type="NCBI Taxonomy" id="1420917"/>
    <lineage>
        <taxon>Bacteria</taxon>
        <taxon>Pseudomonadati</taxon>
        <taxon>Pseudomonadota</taxon>
        <taxon>Gammaproteobacteria</taxon>
        <taxon>Pseudomonadales</taxon>
        <taxon>Marinobacteraceae</taxon>
        <taxon>Marinobacter</taxon>
    </lineage>
</organism>
<dbReference type="InterPro" id="IPR021730">
    <property type="entry name" value="YdbH"/>
</dbReference>
<gene>
    <name evidence="1" type="ORF">MARSALSMR5_02962</name>
</gene>
<dbReference type="Proteomes" id="UP000193100">
    <property type="component" value="Chromosome"/>
</dbReference>
<proteinExistence type="predicted"/>
<protein>
    <submittedName>
        <fullName evidence="1">Uncharacterized protein</fullName>
    </submittedName>
</protein>
<dbReference type="Pfam" id="PF11739">
    <property type="entry name" value="YdbH-like"/>
    <property type="match status" value="1"/>
</dbReference>
<evidence type="ECO:0000313" key="2">
    <source>
        <dbReference type="Proteomes" id="UP000193100"/>
    </source>
</evidence>